<accession>A0ABR2CLG7</accession>
<evidence type="ECO:0000313" key="2">
    <source>
        <dbReference type="Proteomes" id="UP001472677"/>
    </source>
</evidence>
<sequence>MSKKCFLDHARRDGLAPLTVPNFLSELPRFPQKPRKFSAVVDLDLPTPITLKVLHEGRRVDTGRSSTGLGTQLRLLSRGLFSIQNVSVAEYGRRIEHNTIDNLRK</sequence>
<dbReference type="Proteomes" id="UP001472677">
    <property type="component" value="Unassembled WGS sequence"/>
</dbReference>
<reference evidence="1 2" key="1">
    <citation type="journal article" date="2024" name="G3 (Bethesda)">
        <title>Genome assembly of Hibiscus sabdariffa L. provides insights into metabolisms of medicinal natural products.</title>
        <authorList>
            <person name="Kim T."/>
        </authorList>
    </citation>
    <scope>NUCLEOTIDE SEQUENCE [LARGE SCALE GENOMIC DNA]</scope>
    <source>
        <strain evidence="1">TK-2024</strain>
        <tissue evidence="1">Old leaves</tissue>
    </source>
</reference>
<evidence type="ECO:0000313" key="1">
    <source>
        <dbReference type="EMBL" id="KAK8519862.1"/>
    </source>
</evidence>
<gene>
    <name evidence="1" type="ORF">V6N12_003830</name>
</gene>
<protein>
    <submittedName>
        <fullName evidence="1">Uncharacterized protein</fullName>
    </submittedName>
</protein>
<name>A0ABR2CLG7_9ROSI</name>
<keyword evidence="2" id="KW-1185">Reference proteome</keyword>
<comment type="caution">
    <text evidence="1">The sequence shown here is derived from an EMBL/GenBank/DDBJ whole genome shotgun (WGS) entry which is preliminary data.</text>
</comment>
<proteinExistence type="predicted"/>
<dbReference type="EMBL" id="JBBPBM010000049">
    <property type="protein sequence ID" value="KAK8519862.1"/>
    <property type="molecule type" value="Genomic_DNA"/>
</dbReference>
<organism evidence="1 2">
    <name type="scientific">Hibiscus sabdariffa</name>
    <name type="common">roselle</name>
    <dbReference type="NCBI Taxonomy" id="183260"/>
    <lineage>
        <taxon>Eukaryota</taxon>
        <taxon>Viridiplantae</taxon>
        <taxon>Streptophyta</taxon>
        <taxon>Embryophyta</taxon>
        <taxon>Tracheophyta</taxon>
        <taxon>Spermatophyta</taxon>
        <taxon>Magnoliopsida</taxon>
        <taxon>eudicotyledons</taxon>
        <taxon>Gunneridae</taxon>
        <taxon>Pentapetalae</taxon>
        <taxon>rosids</taxon>
        <taxon>malvids</taxon>
        <taxon>Malvales</taxon>
        <taxon>Malvaceae</taxon>
        <taxon>Malvoideae</taxon>
        <taxon>Hibiscus</taxon>
    </lineage>
</organism>